<dbReference type="Proteomes" id="UP000573963">
    <property type="component" value="Unassembled WGS sequence"/>
</dbReference>
<evidence type="ECO:0000313" key="1">
    <source>
        <dbReference type="EMBL" id="NME08979.1"/>
    </source>
</evidence>
<dbReference type="Pfam" id="PF09693">
    <property type="entry name" value="Phage_XkdX"/>
    <property type="match status" value="1"/>
</dbReference>
<organism evidence="1 2">
    <name type="scientific">Paraclostridium bifermentans</name>
    <name type="common">Clostridium bifermentans</name>
    <dbReference type="NCBI Taxonomy" id="1490"/>
    <lineage>
        <taxon>Bacteria</taxon>
        <taxon>Bacillati</taxon>
        <taxon>Bacillota</taxon>
        <taxon>Clostridia</taxon>
        <taxon>Peptostreptococcales</taxon>
        <taxon>Peptostreptococcaceae</taxon>
        <taxon>Paraclostridium</taxon>
    </lineage>
</organism>
<dbReference type="AlphaFoldDB" id="A0AA44IGQ4"/>
<reference evidence="1 2" key="1">
    <citation type="submission" date="2020-04" db="EMBL/GenBank/DDBJ databases">
        <authorList>
            <person name="Hitch T.C.A."/>
            <person name="Wylensek D."/>
            <person name="Clavel T."/>
        </authorList>
    </citation>
    <scope>NUCLEOTIDE SEQUENCE [LARGE SCALE GENOMIC DNA]</scope>
    <source>
        <strain evidence="1 2">Med78_4-601-WT-2</strain>
    </source>
</reference>
<evidence type="ECO:0000313" key="2">
    <source>
        <dbReference type="Proteomes" id="UP000573963"/>
    </source>
</evidence>
<comment type="caution">
    <text evidence="1">The sequence shown here is derived from an EMBL/GenBank/DDBJ whole genome shotgun (WGS) entry which is preliminary data.</text>
</comment>
<accession>A0AA44IGQ4</accession>
<sequence length="58" mass="7001">MEENWYFEVAQKYFKLGEYKDVHIRRFVLADRITKLQFKEITGKDYDELSVVPVEATI</sequence>
<proteinExistence type="predicted"/>
<protein>
    <submittedName>
        <fullName evidence="1">XkdX family protein</fullName>
    </submittedName>
</protein>
<dbReference type="NCBIfam" id="TIGR01669">
    <property type="entry name" value="phage_XkdX"/>
    <property type="match status" value="1"/>
</dbReference>
<dbReference type="EMBL" id="JABAFD010000002">
    <property type="protein sequence ID" value="NME08979.1"/>
    <property type="molecule type" value="Genomic_DNA"/>
</dbReference>
<gene>
    <name evidence="1" type="ORF">HF875_05575</name>
</gene>
<name>A0AA44IGQ4_PARBF</name>
<dbReference type="RefSeq" id="WP_168931540.1">
    <property type="nucleotide sequence ID" value="NZ_JABAFD010000002.1"/>
</dbReference>
<dbReference type="InterPro" id="IPR010022">
    <property type="entry name" value="XkdX"/>
</dbReference>